<dbReference type="RefSeq" id="WP_225399360.1">
    <property type="nucleotide sequence ID" value="NZ_JAYJJQ010000001.1"/>
</dbReference>
<name>A0ABU5YRQ3_9MYCO</name>
<keyword evidence="12" id="KW-0472">Membrane</keyword>
<accession>A0ABU5YRQ3</accession>
<proteinExistence type="inferred from homology"/>
<keyword evidence="4" id="KW-1003">Cell membrane</keyword>
<dbReference type="Pfam" id="PF13614">
    <property type="entry name" value="AAA_31"/>
    <property type="match status" value="1"/>
</dbReference>
<dbReference type="InterPro" id="IPR003856">
    <property type="entry name" value="LPS_length_determ_N"/>
</dbReference>
<comment type="similarity">
    <text evidence="2">Belongs to the CpsC/CapA family.</text>
</comment>
<comment type="catalytic activity">
    <reaction evidence="14">
        <text>L-tyrosyl-[protein] + ATP = O-phospho-L-tyrosyl-[protein] + ADP + H(+)</text>
        <dbReference type="Rhea" id="RHEA:10596"/>
        <dbReference type="Rhea" id="RHEA-COMP:10136"/>
        <dbReference type="Rhea" id="RHEA-COMP:20101"/>
        <dbReference type="ChEBI" id="CHEBI:15378"/>
        <dbReference type="ChEBI" id="CHEBI:30616"/>
        <dbReference type="ChEBI" id="CHEBI:46858"/>
        <dbReference type="ChEBI" id="CHEBI:61978"/>
        <dbReference type="ChEBI" id="CHEBI:456216"/>
    </reaction>
</comment>
<comment type="similarity">
    <text evidence="3">Belongs to the etk/wzc family.</text>
</comment>
<keyword evidence="7" id="KW-0812">Transmembrane</keyword>
<evidence type="ECO:0000256" key="3">
    <source>
        <dbReference type="ARBA" id="ARBA00008883"/>
    </source>
</evidence>
<evidence type="ECO:0000256" key="5">
    <source>
        <dbReference type="ARBA" id="ARBA00022519"/>
    </source>
</evidence>
<evidence type="ECO:0000256" key="14">
    <source>
        <dbReference type="ARBA" id="ARBA00053015"/>
    </source>
</evidence>
<organism evidence="17 18">
    <name type="scientific">[Mycobacterium] vasticus</name>
    <dbReference type="NCBI Taxonomy" id="2875777"/>
    <lineage>
        <taxon>Bacteria</taxon>
        <taxon>Bacillati</taxon>
        <taxon>Actinomycetota</taxon>
        <taxon>Actinomycetes</taxon>
        <taxon>Mycobacteriales</taxon>
        <taxon>Mycobacteriaceae</taxon>
        <taxon>Mycolicibacter</taxon>
    </lineage>
</organism>
<comment type="caution">
    <text evidence="17">The sequence shown here is derived from an EMBL/GenBank/DDBJ whole genome shotgun (WGS) entry which is preliminary data.</text>
</comment>
<evidence type="ECO:0000259" key="16">
    <source>
        <dbReference type="Pfam" id="PF13614"/>
    </source>
</evidence>
<evidence type="ECO:0000256" key="8">
    <source>
        <dbReference type="ARBA" id="ARBA00022741"/>
    </source>
</evidence>
<dbReference type="PANTHER" id="PTHR32309">
    <property type="entry name" value="TYROSINE-PROTEIN KINASE"/>
    <property type="match status" value="1"/>
</dbReference>
<evidence type="ECO:0000256" key="6">
    <source>
        <dbReference type="ARBA" id="ARBA00022679"/>
    </source>
</evidence>
<dbReference type="InterPro" id="IPR005702">
    <property type="entry name" value="Wzc-like_C"/>
</dbReference>
<evidence type="ECO:0000256" key="10">
    <source>
        <dbReference type="ARBA" id="ARBA00022840"/>
    </source>
</evidence>
<dbReference type="PANTHER" id="PTHR32309:SF31">
    <property type="entry name" value="CAPSULAR EXOPOLYSACCHARIDE FAMILY"/>
    <property type="match status" value="1"/>
</dbReference>
<evidence type="ECO:0000313" key="17">
    <source>
        <dbReference type="EMBL" id="MEB3067794.1"/>
    </source>
</evidence>
<dbReference type="Pfam" id="PF02706">
    <property type="entry name" value="Wzz"/>
    <property type="match status" value="1"/>
</dbReference>
<dbReference type="SUPFAM" id="SSF52540">
    <property type="entry name" value="P-loop containing nucleoside triphosphate hydrolases"/>
    <property type="match status" value="1"/>
</dbReference>
<reference evidence="17 18" key="1">
    <citation type="submission" date="2023-12" db="EMBL/GenBank/DDBJ databases">
        <title>Description of new species of Mycobacterium terrae complex isolated from sewage at the Sao Paulo Zoological Park Foundation in Brazil.</title>
        <authorList>
            <person name="Romagnoli C.L."/>
            <person name="Conceicao E.C."/>
            <person name="Machado E."/>
            <person name="Barreto L.B.P.F."/>
            <person name="Sharma A."/>
            <person name="Silva N.M."/>
            <person name="Marques L.E."/>
            <person name="Juliana M.A."/>
            <person name="Lourenco M.C.S."/>
            <person name="Digiampietri L.A."/>
            <person name="Suffys P.N."/>
            <person name="Viana-Niero C."/>
        </authorList>
    </citation>
    <scope>NUCLEOTIDE SEQUENCE [LARGE SCALE GENOMIC DNA]</scope>
    <source>
        <strain evidence="17 18">MYC017</strain>
    </source>
</reference>
<dbReference type="InterPro" id="IPR027417">
    <property type="entry name" value="P-loop_NTPase"/>
</dbReference>
<dbReference type="InterPro" id="IPR050445">
    <property type="entry name" value="Bact_polysacc_biosynth/exp"/>
</dbReference>
<evidence type="ECO:0000256" key="2">
    <source>
        <dbReference type="ARBA" id="ARBA00006683"/>
    </source>
</evidence>
<dbReference type="Gene3D" id="3.40.50.300">
    <property type="entry name" value="P-loop containing nucleotide triphosphate hydrolases"/>
    <property type="match status" value="1"/>
</dbReference>
<keyword evidence="8" id="KW-0547">Nucleotide-binding</keyword>
<protein>
    <submittedName>
        <fullName evidence="17">AAA family ATPase</fullName>
    </submittedName>
</protein>
<dbReference type="EMBL" id="JAYJJQ010000001">
    <property type="protein sequence ID" value="MEB3067794.1"/>
    <property type="molecule type" value="Genomic_DNA"/>
</dbReference>
<dbReference type="CDD" id="cd05387">
    <property type="entry name" value="BY-kinase"/>
    <property type="match status" value="1"/>
</dbReference>
<evidence type="ECO:0000256" key="9">
    <source>
        <dbReference type="ARBA" id="ARBA00022777"/>
    </source>
</evidence>
<keyword evidence="6" id="KW-0808">Transferase</keyword>
<keyword evidence="10" id="KW-0067">ATP-binding</keyword>
<keyword evidence="9" id="KW-0418">Kinase</keyword>
<evidence type="ECO:0000256" key="7">
    <source>
        <dbReference type="ARBA" id="ARBA00022692"/>
    </source>
</evidence>
<evidence type="ECO:0000313" key="18">
    <source>
        <dbReference type="Proteomes" id="UP001299283"/>
    </source>
</evidence>
<sequence>MDFRTFVQVLRQHWKVVVGALLGCLLGAGAVTALQTKSYESTATILISFTGETNLNDTYYGTEAAQERLSSYAVIAAGHTVAQRAVDQLHLPMNADALAAATSVAFAPRSAILTLTVLDTQPERAAALAGAMADQFAAMVPTLGTGPRPHGLPQQPPPAPAPVQEGQDVMPVANETPIPAPQPADLALQQSLPRAMATIVERPGVPGFPVKPVPARNMAIGLIAGAVLGVGAALTRNAADRTIRDRETLEEISGVPTLAELAVDHGRHAPRFGTNGAFDDAMRTLRHRLLRAIGPGARRILVTAPFGGEGTTTTALNLALAFSELGEKVLLVEGNVLHPTIAGILNVTSGDGLTGVLGDLELSRKAIRSTSVPNLFVLAARTARPGTLPCSAFSHDAVENLLRDLATRHDRVIIDGPPPLATADARLFAGAVEATVLVARLGRTTVDEVNDGLYALRPSVVSGTVLTHAKVSRHARAAIRAYRRKSQPAKATAAK</sequence>
<evidence type="ECO:0000259" key="15">
    <source>
        <dbReference type="Pfam" id="PF02706"/>
    </source>
</evidence>
<evidence type="ECO:0000256" key="1">
    <source>
        <dbReference type="ARBA" id="ARBA00004429"/>
    </source>
</evidence>
<gene>
    <name evidence="17" type="ORF">K5L39_01205</name>
</gene>
<dbReference type="Proteomes" id="UP001299283">
    <property type="component" value="Unassembled WGS sequence"/>
</dbReference>
<keyword evidence="18" id="KW-1185">Reference proteome</keyword>
<comment type="subcellular location">
    <subcellularLocation>
        <location evidence="1">Cell inner membrane</location>
        <topology evidence="1">Multi-pass membrane protein</topology>
    </subcellularLocation>
</comment>
<dbReference type="InterPro" id="IPR025669">
    <property type="entry name" value="AAA_dom"/>
</dbReference>
<evidence type="ECO:0000256" key="4">
    <source>
        <dbReference type="ARBA" id="ARBA00022475"/>
    </source>
</evidence>
<keyword evidence="13" id="KW-0829">Tyrosine-protein kinase</keyword>
<feature type="domain" description="AAA" evidence="16">
    <location>
        <begin position="300"/>
        <end position="422"/>
    </location>
</feature>
<keyword evidence="5" id="KW-0997">Cell inner membrane</keyword>
<evidence type="ECO:0000256" key="11">
    <source>
        <dbReference type="ARBA" id="ARBA00022989"/>
    </source>
</evidence>
<evidence type="ECO:0000256" key="13">
    <source>
        <dbReference type="ARBA" id="ARBA00023137"/>
    </source>
</evidence>
<keyword evidence="11" id="KW-1133">Transmembrane helix</keyword>
<feature type="domain" description="Polysaccharide chain length determinant N-terminal" evidence="15">
    <location>
        <begin position="1"/>
        <end position="71"/>
    </location>
</feature>
<evidence type="ECO:0000256" key="12">
    <source>
        <dbReference type="ARBA" id="ARBA00023136"/>
    </source>
</evidence>